<dbReference type="InterPro" id="IPR012340">
    <property type="entry name" value="NA-bd_OB-fold"/>
</dbReference>
<dbReference type="Gene3D" id="1.10.730.10">
    <property type="entry name" value="Isoleucyl-tRNA Synthetase, Domain 1"/>
    <property type="match status" value="1"/>
</dbReference>
<evidence type="ECO:0000256" key="7">
    <source>
        <dbReference type="ARBA" id="ARBA00022598"/>
    </source>
</evidence>
<dbReference type="Gene3D" id="3.40.50.620">
    <property type="entry name" value="HUPs"/>
    <property type="match status" value="1"/>
</dbReference>
<evidence type="ECO:0000256" key="1">
    <source>
        <dbReference type="ARBA" id="ARBA00003314"/>
    </source>
</evidence>
<feature type="short sequence motif" description="'KMSKS' region" evidence="16">
    <location>
        <begin position="346"/>
        <end position="350"/>
    </location>
</feature>
<dbReference type="GO" id="GO:0004825">
    <property type="term" value="F:methionine-tRNA ligase activity"/>
    <property type="evidence" value="ECO:0007669"/>
    <property type="project" value="UniProtKB-EC"/>
</dbReference>
<dbReference type="InterPro" id="IPR041872">
    <property type="entry name" value="Anticodon_Met"/>
</dbReference>
<dbReference type="Proteomes" id="UP001165498">
    <property type="component" value="Unassembled WGS sequence"/>
</dbReference>
<comment type="function">
    <text evidence="1 16">Is required not only for elongation of protein synthesis but also for the initiation of all mRNA translation through initiator tRNA(fMet) aminoacylation.</text>
</comment>
<evidence type="ECO:0000256" key="12">
    <source>
        <dbReference type="ARBA" id="ARBA00022884"/>
    </source>
</evidence>
<dbReference type="Pfam" id="PF09334">
    <property type="entry name" value="tRNA-synt_1g"/>
    <property type="match status" value="1"/>
</dbReference>
<dbReference type="NCBIfam" id="NF001100">
    <property type="entry name" value="PRK00133.1"/>
    <property type="match status" value="1"/>
</dbReference>
<comment type="cofactor">
    <cofactor evidence="16">
        <name>Zn(2+)</name>
        <dbReference type="ChEBI" id="CHEBI:29105"/>
    </cofactor>
    <text evidence="16">Binds 1 zinc ion per subunit.</text>
</comment>
<dbReference type="InterPro" id="IPR014758">
    <property type="entry name" value="Met-tRNA_synth"/>
</dbReference>
<keyword evidence="14 16" id="KW-0030">Aminoacyl-tRNA synthetase</keyword>
<dbReference type="NCBIfam" id="TIGR00399">
    <property type="entry name" value="metG_C_term"/>
    <property type="match status" value="1"/>
</dbReference>
<feature type="binding site" evidence="16">
    <location>
        <position position="145"/>
    </location>
    <ligand>
        <name>Zn(2+)</name>
        <dbReference type="ChEBI" id="CHEBI:29105"/>
    </ligand>
</feature>
<evidence type="ECO:0000256" key="15">
    <source>
        <dbReference type="ARBA" id="ARBA00047364"/>
    </source>
</evidence>
<dbReference type="InterPro" id="IPR029038">
    <property type="entry name" value="MetRS_Zn"/>
</dbReference>
<dbReference type="PROSITE" id="PS00178">
    <property type="entry name" value="AA_TRNA_LIGASE_I"/>
    <property type="match status" value="1"/>
</dbReference>
<dbReference type="InterPro" id="IPR004495">
    <property type="entry name" value="Met-tRNA-synth_bsu_C"/>
</dbReference>
<dbReference type="InterPro" id="IPR015413">
    <property type="entry name" value="Methionyl/Leucyl_tRNA_Synth"/>
</dbReference>
<keyword evidence="13 16" id="KW-0648">Protein biosynthesis</keyword>
<dbReference type="SUPFAM" id="SSF50249">
    <property type="entry name" value="Nucleic acid-binding proteins"/>
    <property type="match status" value="1"/>
</dbReference>
<evidence type="ECO:0000256" key="2">
    <source>
        <dbReference type="ARBA" id="ARBA00004496"/>
    </source>
</evidence>
<name>A0ABT1QRP4_9GAMM</name>
<dbReference type="PRINTS" id="PR01041">
    <property type="entry name" value="TRNASYNTHMET"/>
</dbReference>
<keyword evidence="10 16" id="KW-0862">Zinc</keyword>
<keyword evidence="5 16" id="KW-0963">Cytoplasm</keyword>
<evidence type="ECO:0000256" key="8">
    <source>
        <dbReference type="ARBA" id="ARBA00022723"/>
    </source>
</evidence>
<evidence type="ECO:0000256" key="9">
    <source>
        <dbReference type="ARBA" id="ARBA00022741"/>
    </source>
</evidence>
<dbReference type="InterPro" id="IPR014729">
    <property type="entry name" value="Rossmann-like_a/b/a_fold"/>
</dbReference>
<dbReference type="NCBIfam" id="TIGR00398">
    <property type="entry name" value="metG"/>
    <property type="match status" value="1"/>
</dbReference>
<dbReference type="InterPro" id="IPR023458">
    <property type="entry name" value="Met-tRNA_ligase_1"/>
</dbReference>
<evidence type="ECO:0000256" key="11">
    <source>
        <dbReference type="ARBA" id="ARBA00022840"/>
    </source>
</evidence>
<keyword evidence="7 16" id="KW-0436">Ligase</keyword>
<evidence type="ECO:0000256" key="6">
    <source>
        <dbReference type="ARBA" id="ARBA00022555"/>
    </source>
</evidence>
<keyword evidence="6 16" id="KW-0820">tRNA-binding</keyword>
<comment type="subcellular location">
    <subcellularLocation>
        <location evidence="2 16">Cytoplasm</location>
    </subcellularLocation>
</comment>
<dbReference type="PANTHER" id="PTHR45765:SF1">
    <property type="entry name" value="METHIONINE--TRNA LIGASE, CYTOPLASMIC"/>
    <property type="match status" value="1"/>
</dbReference>
<dbReference type="CDD" id="cd07957">
    <property type="entry name" value="Anticodon_Ia_Met"/>
    <property type="match status" value="1"/>
</dbReference>
<dbReference type="Gene3D" id="2.20.28.20">
    <property type="entry name" value="Methionyl-tRNA synthetase, Zn-domain"/>
    <property type="match status" value="1"/>
</dbReference>
<feature type="short sequence motif" description="'HIGH' region" evidence="16">
    <location>
        <begin position="14"/>
        <end position="24"/>
    </location>
</feature>
<comment type="catalytic activity">
    <reaction evidence="15 16">
        <text>tRNA(Met) + L-methionine + ATP = L-methionyl-tRNA(Met) + AMP + diphosphate</text>
        <dbReference type="Rhea" id="RHEA:13481"/>
        <dbReference type="Rhea" id="RHEA-COMP:9667"/>
        <dbReference type="Rhea" id="RHEA-COMP:9698"/>
        <dbReference type="ChEBI" id="CHEBI:30616"/>
        <dbReference type="ChEBI" id="CHEBI:33019"/>
        <dbReference type="ChEBI" id="CHEBI:57844"/>
        <dbReference type="ChEBI" id="CHEBI:78442"/>
        <dbReference type="ChEBI" id="CHEBI:78530"/>
        <dbReference type="ChEBI" id="CHEBI:456215"/>
        <dbReference type="EC" id="6.1.1.10"/>
    </reaction>
</comment>
<comment type="similarity">
    <text evidence="3 16">Belongs to the class-I aminoacyl-tRNA synthetase family. MetG type 1 subfamily.</text>
</comment>
<dbReference type="RefSeq" id="WP_255914010.1">
    <property type="nucleotide sequence ID" value="NZ_JANFQO010000007.1"/>
</dbReference>
<dbReference type="SUPFAM" id="SSF47323">
    <property type="entry name" value="Anticodon-binding domain of a subclass of class I aminoacyl-tRNA synthetases"/>
    <property type="match status" value="1"/>
</dbReference>
<evidence type="ECO:0000313" key="19">
    <source>
        <dbReference type="Proteomes" id="UP001165498"/>
    </source>
</evidence>
<evidence type="ECO:0000256" key="14">
    <source>
        <dbReference type="ARBA" id="ARBA00023146"/>
    </source>
</evidence>
<feature type="domain" description="TRNA-binding" evidence="17">
    <location>
        <begin position="607"/>
        <end position="710"/>
    </location>
</feature>
<dbReference type="EMBL" id="JANFQO010000007">
    <property type="protein sequence ID" value="MCQ4164975.1"/>
    <property type="molecule type" value="Genomic_DNA"/>
</dbReference>
<gene>
    <name evidence="16 18" type="primary">metG</name>
    <name evidence="18" type="ORF">NM961_09660</name>
</gene>
<dbReference type="Pfam" id="PF19303">
    <property type="entry name" value="Anticodon_3"/>
    <property type="match status" value="1"/>
</dbReference>
<organism evidence="18 19">
    <name type="scientific">Tahibacter harae</name>
    <dbReference type="NCBI Taxonomy" id="2963937"/>
    <lineage>
        <taxon>Bacteria</taxon>
        <taxon>Pseudomonadati</taxon>
        <taxon>Pseudomonadota</taxon>
        <taxon>Gammaproteobacteria</taxon>
        <taxon>Lysobacterales</taxon>
        <taxon>Rhodanobacteraceae</taxon>
        <taxon>Tahibacter</taxon>
    </lineage>
</organism>
<dbReference type="EC" id="6.1.1.10" evidence="16"/>
<evidence type="ECO:0000256" key="13">
    <source>
        <dbReference type="ARBA" id="ARBA00022917"/>
    </source>
</evidence>
<dbReference type="InterPro" id="IPR002547">
    <property type="entry name" value="tRNA-bd_dom"/>
</dbReference>
<dbReference type="CDD" id="cd00814">
    <property type="entry name" value="MetRS_core"/>
    <property type="match status" value="1"/>
</dbReference>
<feature type="binding site" evidence="16">
    <location>
        <position position="148"/>
    </location>
    <ligand>
        <name>Zn(2+)</name>
        <dbReference type="ChEBI" id="CHEBI:29105"/>
    </ligand>
</feature>
<dbReference type="CDD" id="cd02800">
    <property type="entry name" value="tRNA_bind_EcMetRS_like"/>
    <property type="match status" value="1"/>
</dbReference>
<feature type="binding site" evidence="16">
    <location>
        <position position="158"/>
    </location>
    <ligand>
        <name>Zn(2+)</name>
        <dbReference type="ChEBI" id="CHEBI:29105"/>
    </ligand>
</feature>
<evidence type="ECO:0000256" key="16">
    <source>
        <dbReference type="HAMAP-Rule" id="MF_00098"/>
    </source>
</evidence>
<evidence type="ECO:0000259" key="17">
    <source>
        <dbReference type="PROSITE" id="PS50886"/>
    </source>
</evidence>
<evidence type="ECO:0000313" key="18">
    <source>
        <dbReference type="EMBL" id="MCQ4164975.1"/>
    </source>
</evidence>
<dbReference type="InterPro" id="IPR009080">
    <property type="entry name" value="tRNAsynth_Ia_anticodon-bd"/>
</dbReference>
<keyword evidence="11 16" id="KW-0067">ATP-binding</keyword>
<comment type="subunit">
    <text evidence="4 16">Homodimer.</text>
</comment>
<dbReference type="InterPro" id="IPR001412">
    <property type="entry name" value="aa-tRNA-synth_I_CS"/>
</dbReference>
<evidence type="ECO:0000256" key="10">
    <source>
        <dbReference type="ARBA" id="ARBA00022833"/>
    </source>
</evidence>
<evidence type="ECO:0000256" key="4">
    <source>
        <dbReference type="ARBA" id="ARBA00011738"/>
    </source>
</evidence>
<dbReference type="SUPFAM" id="SSF57770">
    <property type="entry name" value="Methionyl-tRNA synthetase (MetRS), Zn-domain"/>
    <property type="match status" value="1"/>
</dbReference>
<keyword evidence="19" id="KW-1185">Reference proteome</keyword>
<dbReference type="Pfam" id="PF01588">
    <property type="entry name" value="tRNA_bind"/>
    <property type="match status" value="1"/>
</dbReference>
<proteinExistence type="inferred from homology"/>
<keyword evidence="8 16" id="KW-0479">Metal-binding</keyword>
<evidence type="ECO:0000256" key="3">
    <source>
        <dbReference type="ARBA" id="ARBA00008258"/>
    </source>
</evidence>
<dbReference type="Gene3D" id="2.40.50.140">
    <property type="entry name" value="Nucleic acid-binding proteins"/>
    <property type="match status" value="1"/>
</dbReference>
<dbReference type="PROSITE" id="PS50886">
    <property type="entry name" value="TRBD"/>
    <property type="match status" value="1"/>
</dbReference>
<dbReference type="SUPFAM" id="SSF52374">
    <property type="entry name" value="Nucleotidylyl transferase"/>
    <property type="match status" value="1"/>
</dbReference>
<protein>
    <recommendedName>
        <fullName evidence="16">Methionine--tRNA ligase</fullName>
        <ecNumber evidence="16">6.1.1.10</ecNumber>
    </recommendedName>
    <alternativeName>
        <fullName evidence="16">Methionyl-tRNA synthetase</fullName>
        <shortName evidence="16">MetRS</shortName>
    </alternativeName>
</protein>
<comment type="caution">
    <text evidence="18">The sequence shown here is derived from an EMBL/GenBank/DDBJ whole genome shotgun (WGS) entry which is preliminary data.</text>
</comment>
<reference evidence="18" key="1">
    <citation type="submission" date="2022-07" db="EMBL/GenBank/DDBJ databases">
        <title>Tahibacter sp., a new gammaproteobacterium isolated from the silt sample collected at pig farm.</title>
        <authorList>
            <person name="Chen H."/>
        </authorList>
    </citation>
    <scope>NUCLEOTIDE SEQUENCE</scope>
    <source>
        <strain evidence="18">P2K</strain>
    </source>
</reference>
<feature type="binding site" evidence="16">
    <location>
        <position position="349"/>
    </location>
    <ligand>
        <name>ATP</name>
        <dbReference type="ChEBI" id="CHEBI:30616"/>
    </ligand>
</feature>
<evidence type="ECO:0000256" key="5">
    <source>
        <dbReference type="ARBA" id="ARBA00022490"/>
    </source>
</evidence>
<feature type="binding site" evidence="16">
    <location>
        <position position="161"/>
    </location>
    <ligand>
        <name>Zn(2+)</name>
        <dbReference type="ChEBI" id="CHEBI:29105"/>
    </ligand>
</feature>
<keyword evidence="9 16" id="KW-0547">Nucleotide-binding</keyword>
<sequence>MTSPRRILVTCALPYANGALHLGHLVGYTQGDIWTRAQRMSGNVVHFVCADDAHGTPIMLAAEKEGLSPEAFIAPMQQSHERDFADFLIRFDHYHSTHSEENRLLAESIYQRLRQNGHITPRVIEQLYDPVKSMFLPDRYIKGECPNCGKPDQYGDNCENCGASYAPTELKNPRSVVSGAAPVLRESEHYFFEVGHFSEFLREWLAGDTAHSGVKAKLREWLDSELRAWDISRDAPYFGFAIPDAPGKFFYVWLDAPIGYLASFKALCDSGKKAANSDDPLQTSDYDVYLRRDSAEFDPATELHHFIGKDIINFHGLFWPAMLHGAGYRAPTALHVNGYLTVNGAKMSKSRGTFIQARTYLDAGLNPEYLRYYFAAKTGAGVDDLDLNLEDFVARVNADLVGKFVNIASRCAGFVNKRFGGVLAAALPEPDMYARFAAAAGEVQQSYDAGEFSRAIRQTMALADEANRYIDEKKPWVIAKQEGADAELLAVCSQGINLFRVLAACLRPVLPATIARAEEFLASPLPHWNTIGQPLLAHTLREFQPLLTRIDPKHVEAMIEASKEDLQPGTDAASAPVTTAAAKTQNAPAKAEAAAPAAALPDIGIDDFAKLDLRVGTVLVCEFVEGSDKLLRFELDAGELGKRQIFSGIRAAYAEPEKLVGRKVVFIANLAPRKMRFGISQGMILSAGSGGADLHLLDVDAGASAGMPVK</sequence>
<dbReference type="PANTHER" id="PTHR45765">
    <property type="entry name" value="METHIONINE--TRNA LIGASE"/>
    <property type="match status" value="1"/>
</dbReference>
<dbReference type="InterPro" id="IPR033911">
    <property type="entry name" value="MetRS_core"/>
</dbReference>
<dbReference type="HAMAP" id="MF_00098">
    <property type="entry name" value="Met_tRNA_synth_type1"/>
    <property type="match status" value="1"/>
</dbReference>
<keyword evidence="12 16" id="KW-0694">RNA-binding</keyword>
<accession>A0ABT1QRP4</accession>